<dbReference type="GO" id="GO:0003723">
    <property type="term" value="F:RNA binding"/>
    <property type="evidence" value="ECO:0007669"/>
    <property type="project" value="UniProtKB-KW"/>
</dbReference>
<dbReference type="Proteomes" id="UP000184233">
    <property type="component" value="Unassembled WGS sequence"/>
</dbReference>
<reference evidence="7 8" key="1">
    <citation type="submission" date="2016-09" db="EMBL/GenBank/DDBJ databases">
        <title>Genome-resolved meta-omics ties microbial dynamics to process performance in biotechnology for thiocyanate degradation.</title>
        <authorList>
            <person name="Kantor R.S."/>
            <person name="Huddy R.J."/>
            <person name="Iyer R."/>
            <person name="Thomas B.C."/>
            <person name="Brown C.T."/>
            <person name="Anantharaman K."/>
            <person name="Tringe S."/>
            <person name="Hettich R.L."/>
            <person name="Harrison S.T."/>
            <person name="Banfield J.F."/>
        </authorList>
    </citation>
    <scope>NUCLEOTIDE SEQUENCE [LARGE SCALE GENOMIC DNA]</scope>
    <source>
        <strain evidence="7">59-99</strain>
    </source>
</reference>
<dbReference type="Pfam" id="PF01029">
    <property type="entry name" value="NusB"/>
    <property type="match status" value="1"/>
</dbReference>
<evidence type="ECO:0000256" key="4">
    <source>
        <dbReference type="ARBA" id="ARBA00023015"/>
    </source>
</evidence>
<evidence type="ECO:0000259" key="6">
    <source>
        <dbReference type="Pfam" id="PF01029"/>
    </source>
</evidence>
<dbReference type="GO" id="GO:0006353">
    <property type="term" value="P:DNA-templated transcription termination"/>
    <property type="evidence" value="ECO:0007669"/>
    <property type="project" value="InterPro"/>
</dbReference>
<sequence>MNLIIATRDMRETSQALIDRHAKNWDLERIALLDRVLMHMAIAELVSCADIPVKVTINEVIELGKQYSTDKSGTFINGILDAIIADLQAEGRIRKSGRGLVE</sequence>
<accession>A0A1M3L0C0</accession>
<proteinExistence type="inferred from homology"/>
<dbReference type="GO" id="GO:0005829">
    <property type="term" value="C:cytosol"/>
    <property type="evidence" value="ECO:0007669"/>
    <property type="project" value="TreeGrafter"/>
</dbReference>
<evidence type="ECO:0000256" key="3">
    <source>
        <dbReference type="ARBA" id="ARBA00022884"/>
    </source>
</evidence>
<comment type="caution">
    <text evidence="7">The sequence shown here is derived from an EMBL/GenBank/DDBJ whole genome shotgun (WGS) entry which is preliminary data.</text>
</comment>
<dbReference type="InterPro" id="IPR035926">
    <property type="entry name" value="NusB-like_sf"/>
</dbReference>
<dbReference type="EMBL" id="MKVH01000019">
    <property type="protein sequence ID" value="OJX58288.1"/>
    <property type="molecule type" value="Genomic_DNA"/>
</dbReference>
<comment type="similarity">
    <text evidence="1">Belongs to the NusB family.</text>
</comment>
<gene>
    <name evidence="7" type="ORF">BGO89_03240</name>
</gene>
<dbReference type="NCBIfam" id="TIGR01951">
    <property type="entry name" value="nusB"/>
    <property type="match status" value="1"/>
</dbReference>
<evidence type="ECO:0000256" key="5">
    <source>
        <dbReference type="ARBA" id="ARBA00023163"/>
    </source>
</evidence>
<evidence type="ECO:0000256" key="2">
    <source>
        <dbReference type="ARBA" id="ARBA00022814"/>
    </source>
</evidence>
<keyword evidence="2" id="KW-0889">Transcription antitermination</keyword>
<dbReference type="InterPro" id="IPR011605">
    <property type="entry name" value="NusB_fam"/>
</dbReference>
<protein>
    <submittedName>
        <fullName evidence="7">Transcription antitermination factor NusB</fullName>
    </submittedName>
</protein>
<dbReference type="STRING" id="1895771.BGO89_03240"/>
<dbReference type="SUPFAM" id="SSF48013">
    <property type="entry name" value="NusB-like"/>
    <property type="match status" value="1"/>
</dbReference>
<keyword evidence="5" id="KW-0804">Transcription</keyword>
<keyword evidence="3" id="KW-0694">RNA-binding</keyword>
<dbReference type="Gene3D" id="1.10.940.10">
    <property type="entry name" value="NusB-like"/>
    <property type="match status" value="1"/>
</dbReference>
<evidence type="ECO:0000313" key="8">
    <source>
        <dbReference type="Proteomes" id="UP000184233"/>
    </source>
</evidence>
<dbReference type="PANTHER" id="PTHR11078:SF3">
    <property type="entry name" value="ANTITERMINATION NUSB DOMAIN-CONTAINING PROTEIN"/>
    <property type="match status" value="1"/>
</dbReference>
<feature type="domain" description="NusB/RsmB/TIM44" evidence="6">
    <location>
        <begin position="3"/>
        <end position="84"/>
    </location>
</feature>
<dbReference type="PANTHER" id="PTHR11078">
    <property type="entry name" value="N UTILIZATION SUBSTANCE PROTEIN B-RELATED"/>
    <property type="match status" value="1"/>
</dbReference>
<evidence type="ECO:0000256" key="1">
    <source>
        <dbReference type="ARBA" id="ARBA00005952"/>
    </source>
</evidence>
<organism evidence="7 8">
    <name type="scientific">Candidatus Kapaibacterium thiocyanatum</name>
    <dbReference type="NCBI Taxonomy" id="1895771"/>
    <lineage>
        <taxon>Bacteria</taxon>
        <taxon>Pseudomonadati</taxon>
        <taxon>Candidatus Kapaibacteriota</taxon>
        <taxon>Candidatus Kapaibacteriia</taxon>
        <taxon>Candidatus Kapaibacteriales</taxon>
        <taxon>Candidatus Kapaibacteriaceae</taxon>
        <taxon>Candidatus Kapaibacterium</taxon>
    </lineage>
</organism>
<dbReference type="InterPro" id="IPR006027">
    <property type="entry name" value="NusB_RsmB_TIM44"/>
</dbReference>
<dbReference type="AlphaFoldDB" id="A0A1M3L0C0"/>
<keyword evidence="4" id="KW-0805">Transcription regulation</keyword>
<name>A0A1M3L0C0_9BACT</name>
<evidence type="ECO:0000313" key="7">
    <source>
        <dbReference type="EMBL" id="OJX58288.1"/>
    </source>
</evidence>
<dbReference type="GO" id="GO:0031564">
    <property type="term" value="P:transcription antitermination"/>
    <property type="evidence" value="ECO:0007669"/>
    <property type="project" value="UniProtKB-KW"/>
</dbReference>